<accession>A0A5N6L360</accession>
<keyword evidence="1" id="KW-0328">Glycosyltransferase</keyword>
<dbReference type="PANTHER" id="PTHR11183">
    <property type="entry name" value="GLYCOGENIN SUBFAMILY MEMBER"/>
    <property type="match status" value="1"/>
</dbReference>
<keyword evidence="2" id="KW-0464">Manganese</keyword>
<proteinExistence type="predicted"/>
<evidence type="ECO:0000313" key="4">
    <source>
        <dbReference type="Proteomes" id="UP000327013"/>
    </source>
</evidence>
<keyword evidence="1" id="KW-0808">Transferase</keyword>
<evidence type="ECO:0000256" key="1">
    <source>
        <dbReference type="ARBA" id="ARBA00022676"/>
    </source>
</evidence>
<dbReference type="OrthoDB" id="2014201at2759"/>
<dbReference type="AlphaFoldDB" id="A0A5N6L360"/>
<dbReference type="Proteomes" id="UP000327013">
    <property type="component" value="Unassembled WGS sequence"/>
</dbReference>
<evidence type="ECO:0000256" key="2">
    <source>
        <dbReference type="ARBA" id="ARBA00023211"/>
    </source>
</evidence>
<dbReference type="EMBL" id="VIBQ01000076">
    <property type="protein sequence ID" value="KAB8627266.1"/>
    <property type="molecule type" value="Genomic_DNA"/>
</dbReference>
<sequence length="354" mass="41069">MVHLSSLGQQTSFGAHASSRRRLAAGTVTVLCLFLFLQLFLPQSDALVPSTSNWRGSVPSDNHWQVPRHKYAFATFLAAPAEELESDDDDRYYVMSRMMAYQVLHDPLTRTREAYPFVVLVSEDVRQSKRERLARDGAVVVPVKRITSDWLKTKNPKWRDMLSKLRLFELTQYDKVAYFDSDTVIVQNLDEIFNDEAAVVTPNLGNPKEAPEDEGKQPSQYIFAGNAGAGGFDHAWPPPPNRKNLNGGCFVYKPSQDMFDYYMRVVNIKDRFEIKYMEQNLLAYVHRREGNMPWKQIHYKWNTNWATFNDTLRGVASLHTKFWENEHDPQLRDICMRSRWQMEGYWNRADLDGA</sequence>
<keyword evidence="4" id="KW-1185">Reference proteome</keyword>
<organism evidence="3 4">
    <name type="scientific">Carpinus fangiana</name>
    <dbReference type="NCBI Taxonomy" id="176857"/>
    <lineage>
        <taxon>Eukaryota</taxon>
        <taxon>Viridiplantae</taxon>
        <taxon>Streptophyta</taxon>
        <taxon>Embryophyta</taxon>
        <taxon>Tracheophyta</taxon>
        <taxon>Spermatophyta</taxon>
        <taxon>Magnoliopsida</taxon>
        <taxon>eudicotyledons</taxon>
        <taxon>Gunneridae</taxon>
        <taxon>Pentapetalae</taxon>
        <taxon>rosids</taxon>
        <taxon>fabids</taxon>
        <taxon>Fagales</taxon>
        <taxon>Betulaceae</taxon>
        <taxon>Carpinus</taxon>
    </lineage>
</organism>
<dbReference type="GO" id="GO:0016757">
    <property type="term" value="F:glycosyltransferase activity"/>
    <property type="evidence" value="ECO:0007669"/>
    <property type="project" value="UniProtKB-KW"/>
</dbReference>
<reference evidence="3 4" key="1">
    <citation type="submission" date="2019-06" db="EMBL/GenBank/DDBJ databases">
        <title>A chromosomal-level reference genome of Carpinus fangiana (Coryloideae, Betulaceae).</title>
        <authorList>
            <person name="Yang X."/>
            <person name="Wang Z."/>
            <person name="Zhang L."/>
            <person name="Hao G."/>
            <person name="Liu J."/>
            <person name="Yang Y."/>
        </authorList>
    </citation>
    <scope>NUCLEOTIDE SEQUENCE [LARGE SCALE GENOMIC DNA]</scope>
    <source>
        <strain evidence="3">Cfa_2016G</strain>
        <tissue evidence="3">Leaf</tissue>
    </source>
</reference>
<evidence type="ECO:0000313" key="3">
    <source>
        <dbReference type="EMBL" id="KAB8627266.1"/>
    </source>
</evidence>
<gene>
    <name evidence="3" type="ORF">FH972_026099</name>
</gene>
<dbReference type="SUPFAM" id="SSF53448">
    <property type="entry name" value="Nucleotide-diphospho-sugar transferases"/>
    <property type="match status" value="1"/>
</dbReference>
<dbReference type="InterPro" id="IPR050587">
    <property type="entry name" value="GNT1/Glycosyltrans_8"/>
</dbReference>
<evidence type="ECO:0008006" key="5">
    <source>
        <dbReference type="Google" id="ProtNLM"/>
    </source>
</evidence>
<protein>
    <recommendedName>
        <fullName evidence="5">Hexosyltransferase</fullName>
    </recommendedName>
</protein>
<comment type="caution">
    <text evidence="3">The sequence shown here is derived from an EMBL/GenBank/DDBJ whole genome shotgun (WGS) entry which is preliminary data.</text>
</comment>
<dbReference type="Gene3D" id="3.90.550.10">
    <property type="entry name" value="Spore Coat Polysaccharide Biosynthesis Protein SpsA, Chain A"/>
    <property type="match status" value="1"/>
</dbReference>
<name>A0A5N6L360_9ROSI</name>
<dbReference type="InterPro" id="IPR029044">
    <property type="entry name" value="Nucleotide-diphossugar_trans"/>
</dbReference>